<dbReference type="Gene3D" id="3.40.228.10">
    <property type="entry name" value="Dimethylsulfoxide Reductase, domain 2"/>
    <property type="match status" value="1"/>
</dbReference>
<dbReference type="Pfam" id="PF00384">
    <property type="entry name" value="Molybdopterin"/>
    <property type="match status" value="1"/>
</dbReference>
<dbReference type="InterPro" id="IPR006963">
    <property type="entry name" value="Mopterin_OxRdtase_4Fe-4S_dom"/>
</dbReference>
<dbReference type="InterPro" id="IPR001041">
    <property type="entry name" value="2Fe-2S_ferredoxin-type"/>
</dbReference>
<evidence type="ECO:0000256" key="2">
    <source>
        <dbReference type="ARBA" id="ARBA00022723"/>
    </source>
</evidence>
<comment type="caution">
    <text evidence="8">The sequence shown here is derived from an EMBL/GenBank/DDBJ whole genome shotgun (WGS) entry which is preliminary data.</text>
</comment>
<evidence type="ECO:0000313" key="9">
    <source>
        <dbReference type="Proteomes" id="UP000006786"/>
    </source>
</evidence>
<dbReference type="InterPro" id="IPR009010">
    <property type="entry name" value="Asp_de-COase-like_dom_sf"/>
</dbReference>
<dbReference type="eggNOG" id="COG1018">
    <property type="taxonomic scope" value="Bacteria"/>
</dbReference>
<dbReference type="OrthoDB" id="9810782at2"/>
<dbReference type="InterPro" id="IPR050612">
    <property type="entry name" value="Prok_Mopterin_Oxidored"/>
</dbReference>
<dbReference type="PRINTS" id="PR00406">
    <property type="entry name" value="CYTB5RDTASE"/>
</dbReference>
<evidence type="ECO:0008006" key="10">
    <source>
        <dbReference type="Google" id="ProtNLM"/>
    </source>
</evidence>
<dbReference type="SUPFAM" id="SSF52343">
    <property type="entry name" value="Ferredoxin reductase-like, C-terminal NADP-linked domain"/>
    <property type="match status" value="1"/>
</dbReference>
<dbReference type="SUPFAM" id="SSF53706">
    <property type="entry name" value="Formate dehydrogenase/DMSO reductase, domains 1-3"/>
    <property type="match status" value="1"/>
</dbReference>
<name>K2MB71_9HYPH</name>
<dbReference type="Gene3D" id="2.40.30.10">
    <property type="entry name" value="Translation factors"/>
    <property type="match status" value="1"/>
</dbReference>
<dbReference type="GO" id="GO:0043546">
    <property type="term" value="F:molybdopterin cofactor binding"/>
    <property type="evidence" value="ECO:0007669"/>
    <property type="project" value="InterPro"/>
</dbReference>
<dbReference type="SUPFAM" id="SSF54292">
    <property type="entry name" value="2Fe-2S ferredoxin-like"/>
    <property type="match status" value="1"/>
</dbReference>
<dbReference type="InterPro" id="IPR039261">
    <property type="entry name" value="FNR_nucleotide-bd"/>
</dbReference>
<dbReference type="Gene3D" id="3.40.50.740">
    <property type="match status" value="1"/>
</dbReference>
<evidence type="ECO:0000259" key="7">
    <source>
        <dbReference type="PROSITE" id="PS51669"/>
    </source>
</evidence>
<dbReference type="InterPro" id="IPR012675">
    <property type="entry name" value="Beta-grasp_dom_sf"/>
</dbReference>
<dbReference type="CDD" id="cd02781">
    <property type="entry name" value="MopB_CT_Acetylene-hydratase"/>
    <property type="match status" value="1"/>
</dbReference>
<protein>
    <recommendedName>
        <fullName evidence="10">Molybdopterin oxidoreductase</fullName>
    </recommendedName>
</protein>
<dbReference type="SMART" id="SM00926">
    <property type="entry name" value="Molybdop_Fe4S4"/>
    <property type="match status" value="1"/>
</dbReference>
<dbReference type="GO" id="GO:0016491">
    <property type="term" value="F:oxidoreductase activity"/>
    <property type="evidence" value="ECO:0007669"/>
    <property type="project" value="InterPro"/>
</dbReference>
<organism evidence="8 9">
    <name type="scientific">Nitratireductor pacificus pht-3B</name>
    <dbReference type="NCBI Taxonomy" id="391937"/>
    <lineage>
        <taxon>Bacteria</taxon>
        <taxon>Pseudomonadati</taxon>
        <taxon>Pseudomonadota</taxon>
        <taxon>Alphaproteobacteria</taxon>
        <taxon>Hyphomicrobiales</taxon>
        <taxon>Phyllobacteriaceae</taxon>
        <taxon>Nitratireductor</taxon>
    </lineage>
</organism>
<dbReference type="Gene3D" id="3.30.200.210">
    <property type="match status" value="1"/>
</dbReference>
<dbReference type="InterPro" id="IPR008333">
    <property type="entry name" value="Cbr1-like_FAD-bd_dom"/>
</dbReference>
<evidence type="ECO:0000259" key="6">
    <source>
        <dbReference type="PROSITE" id="PS51384"/>
    </source>
</evidence>
<evidence type="ECO:0000256" key="1">
    <source>
        <dbReference type="ARBA" id="ARBA00010312"/>
    </source>
</evidence>
<accession>K2MB71</accession>
<dbReference type="InterPro" id="IPR001433">
    <property type="entry name" value="OxRdtase_FAD/NAD-bd"/>
</dbReference>
<dbReference type="PANTHER" id="PTHR43742:SF6">
    <property type="entry name" value="OXIDOREDUCTASE YYAE-RELATED"/>
    <property type="match status" value="1"/>
</dbReference>
<dbReference type="GO" id="GO:0046872">
    <property type="term" value="F:metal ion binding"/>
    <property type="evidence" value="ECO:0007669"/>
    <property type="project" value="UniProtKB-KW"/>
</dbReference>
<dbReference type="AlphaFoldDB" id="K2MB71"/>
<dbReference type="Pfam" id="PF01568">
    <property type="entry name" value="Molydop_binding"/>
    <property type="match status" value="1"/>
</dbReference>
<comment type="similarity">
    <text evidence="1">Belongs to the prokaryotic molybdopterin-containing oxidoreductase family.</text>
</comment>
<evidence type="ECO:0000313" key="8">
    <source>
        <dbReference type="EMBL" id="EKF19411.1"/>
    </source>
</evidence>
<dbReference type="InterPro" id="IPR006656">
    <property type="entry name" value="Mopterin_OxRdtase"/>
</dbReference>
<feature type="domain" description="2Fe-2S ferredoxin-type" evidence="5">
    <location>
        <begin position="1060"/>
        <end position="1141"/>
    </location>
</feature>
<dbReference type="SUPFAM" id="SSF63380">
    <property type="entry name" value="Riboflavin synthase domain-like"/>
    <property type="match status" value="1"/>
</dbReference>
<dbReference type="Pfam" id="PF04879">
    <property type="entry name" value="Molybdop_Fe4S4"/>
    <property type="match status" value="1"/>
</dbReference>
<dbReference type="Pfam" id="PF00175">
    <property type="entry name" value="NAD_binding_1"/>
    <property type="match status" value="1"/>
</dbReference>
<dbReference type="EMBL" id="AMRM01000007">
    <property type="protein sequence ID" value="EKF19411.1"/>
    <property type="molecule type" value="Genomic_DNA"/>
</dbReference>
<dbReference type="Gene3D" id="2.40.40.20">
    <property type="match status" value="1"/>
</dbReference>
<dbReference type="PROSITE" id="PS51384">
    <property type="entry name" value="FAD_FR"/>
    <property type="match status" value="1"/>
</dbReference>
<dbReference type="Pfam" id="PF00111">
    <property type="entry name" value="Fer2"/>
    <property type="match status" value="1"/>
</dbReference>
<feature type="domain" description="4Fe-4S Mo/W bis-MGD-type" evidence="7">
    <location>
        <begin position="7"/>
        <end position="66"/>
    </location>
</feature>
<dbReference type="PROSITE" id="PS51669">
    <property type="entry name" value="4FE4S_MOW_BIS_MGD"/>
    <property type="match status" value="1"/>
</dbReference>
<reference evidence="8 9" key="1">
    <citation type="journal article" date="2012" name="J. Bacteriol.">
        <title>Genome Sequence of Nitratireductor pacificus Type Strain pht-3B.</title>
        <authorList>
            <person name="Lai Q."/>
            <person name="Li G."/>
            <person name="Shao Z."/>
        </authorList>
    </citation>
    <scope>NUCLEOTIDE SEQUENCE [LARGE SCALE GENOMIC DNA]</scope>
    <source>
        <strain evidence="9">pht-3B</strain>
    </source>
</reference>
<dbReference type="CDD" id="cd06184">
    <property type="entry name" value="flavohem_like_fad_nad_binding"/>
    <property type="match status" value="1"/>
</dbReference>
<keyword evidence="3" id="KW-0408">Iron</keyword>
<dbReference type="InterPro" id="IPR017938">
    <property type="entry name" value="Riboflavin_synthase-like_b-brl"/>
</dbReference>
<evidence type="ECO:0000256" key="4">
    <source>
        <dbReference type="ARBA" id="ARBA00023014"/>
    </source>
</evidence>
<dbReference type="PATRIC" id="fig|391937.3.peg.1637"/>
<dbReference type="PANTHER" id="PTHR43742">
    <property type="entry name" value="TRIMETHYLAMINE-N-OXIDE REDUCTASE"/>
    <property type="match status" value="1"/>
</dbReference>
<keyword evidence="4" id="KW-0411">Iron-sulfur</keyword>
<sequence length="1141" mass="123302">MIHVAAASEGPMLKTGFCALCRSRCGARFEISEGRLVAAHPEPSHPTGSALCTKGRAAPEIVADPDRLLTPLRRTAPKGSSDPGWVPVGWDEALDDIAARLGAIRDRSGAEVVAFGVTTPSGTPMSDSIDWVERFIRGFGSPNTIYATELCNWHKDYAHAFTTGSGILFPDYRNTETILLWGFNPSAVWLDQATQIAEARARGAKIVAVDPRAAGYARGADHWLKLRPGSDLPLAMGLLRQLIARRGYDEAFLRRWTNAALLVRTDTGAFLRAGDIGEAAHAGAYVAWNGAPVFYDAARRRFDAGVEHLSLRGTVTVAGIACRPAFDHLCEAVEPYSPEHVARLTGVAPEAQDRAAELLSRTGSIAYYCWTGVGQHRNATQTDRAIALLTALKGRHDAPGGNVAFTKVPTNPVNGAEWLTPEFVSRAIGYDERPIGPPAMGWVRALDVYRAILDAQPYRVRGLVSFGANFAVSQAGADLAVEALRQLEFHVHCDRVMTPTAQFADYILPANTPWEREALRVGFEVSQEAESLVQLRQAALPSAGESRSDADIVFALAARLGMSDMFFGGDIDAARDWQLKPAGLSVAELRAKPEGITVPQSQRHRKYAEETEGGQRGFATDTGLVEIYSDLLRRHGQPPVPRMTGAPPEPSRDFPLLLTTAKSPYYCHSQYRSIPSLRKRAPQPQVRLHPDAAALYGLEHGETVRLRTETGEVRMQLACDRTLDPGTAVADYGFWQANPRLKLPGYDPFSDKGANFNRLIALDEADPVSGVLPHRSTRCAVLPLDEGALAWRGFRAARVVEHQPVAGDCMRVGFAVEGHETLPDYAPGQHIVLRISAPDGAAPVTRCYSLVGSARDANRGSYIITVRRVGVPAGRSDLPPGRASTLVHDGLQVGSMVELQAPKGRFTLPLEPERPVVMVAGGIGITPFLCYLETLAASGSPARVHLVYANRNGRSHAYRERLEALGEALPGMSLVSLYDAPDEGDRPGRDFDRAGRIALTDILPADLTEAPEVYHCGPPLMMRAVEAMLEEAGHPAELIHSESFGAPALPQPGKLPEGPFIVEFRRSGRTLTWSRDSGTLLDFAEKAGLEMASGCRAGQCESCAVRIIQGKTQPLSGDLPSNPELCLTCSTVPASDLILDG</sequence>
<dbReference type="Proteomes" id="UP000006786">
    <property type="component" value="Unassembled WGS sequence"/>
</dbReference>
<dbReference type="PROSITE" id="PS51085">
    <property type="entry name" value="2FE2S_FER_2"/>
    <property type="match status" value="1"/>
</dbReference>
<dbReference type="InterPro" id="IPR006657">
    <property type="entry name" value="MoPterin_dinucl-bd_dom"/>
</dbReference>
<dbReference type="Gene3D" id="3.10.20.30">
    <property type="match status" value="1"/>
</dbReference>
<evidence type="ECO:0000259" key="5">
    <source>
        <dbReference type="PROSITE" id="PS51085"/>
    </source>
</evidence>
<dbReference type="CDD" id="cd00207">
    <property type="entry name" value="fer2"/>
    <property type="match status" value="1"/>
</dbReference>
<dbReference type="eggNOG" id="COG0243">
    <property type="taxonomic scope" value="Bacteria"/>
</dbReference>
<dbReference type="InterPro" id="IPR037949">
    <property type="entry name" value="MopB_CT_Acetylene-hydratase"/>
</dbReference>
<dbReference type="GO" id="GO:0018818">
    <property type="term" value="F:acetylene hydratase activity"/>
    <property type="evidence" value="ECO:0007669"/>
    <property type="project" value="InterPro"/>
</dbReference>
<dbReference type="Gene3D" id="3.40.50.80">
    <property type="entry name" value="Nucleotide-binding domain of ferredoxin-NADP reductase (FNR) module"/>
    <property type="match status" value="1"/>
</dbReference>
<dbReference type="InterPro" id="IPR036010">
    <property type="entry name" value="2Fe-2S_ferredoxin-like_sf"/>
</dbReference>
<dbReference type="InterPro" id="IPR017927">
    <property type="entry name" value="FAD-bd_FR_type"/>
</dbReference>
<gene>
    <name evidence="8" type="ORF">NA2_07964</name>
</gene>
<dbReference type="GO" id="GO:0051536">
    <property type="term" value="F:iron-sulfur cluster binding"/>
    <property type="evidence" value="ECO:0007669"/>
    <property type="project" value="UniProtKB-KW"/>
</dbReference>
<dbReference type="SUPFAM" id="SSF50692">
    <property type="entry name" value="ADC-like"/>
    <property type="match status" value="1"/>
</dbReference>
<keyword evidence="9" id="KW-1185">Reference proteome</keyword>
<keyword evidence="2" id="KW-0479">Metal-binding</keyword>
<dbReference type="Pfam" id="PF00970">
    <property type="entry name" value="FAD_binding_6"/>
    <property type="match status" value="1"/>
</dbReference>
<proteinExistence type="inferred from homology"/>
<feature type="domain" description="FAD-binding FR-type" evidence="6">
    <location>
        <begin position="792"/>
        <end position="909"/>
    </location>
</feature>
<evidence type="ECO:0000256" key="3">
    <source>
        <dbReference type="ARBA" id="ARBA00023004"/>
    </source>
</evidence>
<dbReference type="STRING" id="391937.NA2_07964"/>